<proteinExistence type="predicted"/>
<accession>A0ABQ8U144</accession>
<protein>
    <submittedName>
        <fullName evidence="1">Uncharacterized protein</fullName>
    </submittedName>
</protein>
<dbReference type="EMBL" id="JAPMOS010000384">
    <property type="protein sequence ID" value="KAJ4452800.1"/>
    <property type="molecule type" value="Genomic_DNA"/>
</dbReference>
<evidence type="ECO:0000313" key="1">
    <source>
        <dbReference type="EMBL" id="KAJ4452800.1"/>
    </source>
</evidence>
<gene>
    <name evidence="1" type="ORF">PAPYR_12925</name>
</gene>
<name>A0ABQ8U144_9EUKA</name>
<dbReference type="Proteomes" id="UP001141327">
    <property type="component" value="Unassembled WGS sequence"/>
</dbReference>
<keyword evidence="2" id="KW-1185">Reference proteome</keyword>
<sequence length="227" mass="25423">MPCHGMRCPFWRIDLGPKGHSLELTWPRRSLQPEPQETRLARGVPRNAQFRVCCTKLVLNIPTSKTAPILRPFLAGQTLYFSRILRALFPENGPPSPTWHATRTGHPFSNGLRLPLPAESRPLGASPLPASALRAASCPRGGPLMLPTWHHLIAQPPNSHSPDDRCISLGLPRFGDPLGRVFVWRSQHVQTGHRPPRKRSPRAPSLLGLSAWFLPGFVHWVTLYQMH</sequence>
<evidence type="ECO:0000313" key="2">
    <source>
        <dbReference type="Proteomes" id="UP001141327"/>
    </source>
</evidence>
<organism evidence="1 2">
    <name type="scientific">Paratrimastix pyriformis</name>
    <dbReference type="NCBI Taxonomy" id="342808"/>
    <lineage>
        <taxon>Eukaryota</taxon>
        <taxon>Metamonada</taxon>
        <taxon>Preaxostyla</taxon>
        <taxon>Paratrimastigidae</taxon>
        <taxon>Paratrimastix</taxon>
    </lineage>
</organism>
<comment type="caution">
    <text evidence="1">The sequence shown here is derived from an EMBL/GenBank/DDBJ whole genome shotgun (WGS) entry which is preliminary data.</text>
</comment>
<reference evidence="1" key="1">
    <citation type="journal article" date="2022" name="bioRxiv">
        <title>Genomics of Preaxostyla Flagellates Illuminates Evolutionary Transitions and the Path Towards Mitochondrial Loss.</title>
        <authorList>
            <person name="Novak L.V.F."/>
            <person name="Treitli S.C."/>
            <person name="Pyrih J."/>
            <person name="Halakuc P."/>
            <person name="Pipaliya S.V."/>
            <person name="Vacek V."/>
            <person name="Brzon O."/>
            <person name="Soukal P."/>
            <person name="Eme L."/>
            <person name="Dacks J.B."/>
            <person name="Karnkowska A."/>
            <person name="Elias M."/>
            <person name="Hampl V."/>
        </authorList>
    </citation>
    <scope>NUCLEOTIDE SEQUENCE</scope>
    <source>
        <strain evidence="1">RCP-MX</strain>
    </source>
</reference>